<dbReference type="AlphaFoldDB" id="A0A2A3EJA0"/>
<dbReference type="GO" id="GO:0030246">
    <property type="term" value="F:carbohydrate binding"/>
    <property type="evidence" value="ECO:0007669"/>
    <property type="project" value="InterPro"/>
</dbReference>
<dbReference type="GO" id="GO:0006006">
    <property type="term" value="P:glucose metabolic process"/>
    <property type="evidence" value="ECO:0007669"/>
    <property type="project" value="TreeGrafter"/>
</dbReference>
<dbReference type="UniPathway" id="UPA00214"/>
<dbReference type="PANTHER" id="PTHR10091">
    <property type="entry name" value="ALDOSE-1-EPIMERASE"/>
    <property type="match status" value="1"/>
</dbReference>
<evidence type="ECO:0000256" key="8">
    <source>
        <dbReference type="ARBA" id="ARBA00045743"/>
    </source>
</evidence>
<reference evidence="9 10" key="1">
    <citation type="submission" date="2014-07" db="EMBL/GenBank/DDBJ databases">
        <title>Genomic and transcriptomic analysis on Apis cerana provide comprehensive insights into honey bee biology.</title>
        <authorList>
            <person name="Diao Q."/>
            <person name="Sun L."/>
            <person name="Zheng H."/>
            <person name="Zheng H."/>
            <person name="Xu S."/>
            <person name="Wang S."/>
            <person name="Zeng Z."/>
            <person name="Hu F."/>
            <person name="Su S."/>
            <person name="Wu J."/>
        </authorList>
    </citation>
    <scope>NUCLEOTIDE SEQUENCE [LARGE SCALE GENOMIC DNA]</scope>
    <source>
        <tissue evidence="9">Pupae without intestine</tissue>
    </source>
</reference>
<evidence type="ECO:0000256" key="7">
    <source>
        <dbReference type="ARBA" id="ARBA00032729"/>
    </source>
</evidence>
<gene>
    <name evidence="9" type="ORF">APICC_07754</name>
</gene>
<name>A0A2A3EJA0_APICC</name>
<comment type="pathway">
    <text evidence="2">Carbohydrate metabolism; galactose metabolism.</text>
</comment>
<comment type="function">
    <text evidence="8">Mutarotase that catalyzes the interconversion of beta-D-galactose and alpha-D-galactose during galactose metabolism. Beta-D-galactose is metabolized in the liver into glucose 1-phosphate, the primary metabolic fuel, by the action of four enzymes that constitute the Leloir pathway: GALM, GALK1 (galactokinase), GALT (galactose-1-phosphate uridylyltransferase) and GALE (UDP-galactose-4'-epimerase). Involved in the maintenance of the equilibrium between the beta- and alpha-anomers of galactose, therefore ensuring a sufficient supply of the alpha-anomer for GALK1. Also active on D-glucose although shows a preference for galactose over glucose.</text>
</comment>
<evidence type="ECO:0000256" key="5">
    <source>
        <dbReference type="ARBA" id="ARBA00023235"/>
    </source>
</evidence>
<keyword evidence="10" id="KW-1185">Reference proteome</keyword>
<keyword evidence="5" id="KW-0413">Isomerase</keyword>
<dbReference type="InterPro" id="IPR008183">
    <property type="entry name" value="Aldose_1/G6P_1-epimerase"/>
</dbReference>
<evidence type="ECO:0000313" key="10">
    <source>
        <dbReference type="Proteomes" id="UP000242457"/>
    </source>
</evidence>
<evidence type="ECO:0000256" key="3">
    <source>
        <dbReference type="ARBA" id="ARBA00006206"/>
    </source>
</evidence>
<dbReference type="SUPFAM" id="SSF74650">
    <property type="entry name" value="Galactose mutarotase-like"/>
    <property type="match status" value="1"/>
</dbReference>
<dbReference type="Pfam" id="PF01263">
    <property type="entry name" value="Aldose_epim"/>
    <property type="match status" value="1"/>
</dbReference>
<evidence type="ECO:0000256" key="6">
    <source>
        <dbReference type="ARBA" id="ARBA00023277"/>
    </source>
</evidence>
<dbReference type="Gene3D" id="2.70.98.10">
    <property type="match status" value="1"/>
</dbReference>
<dbReference type="GO" id="GO:0004034">
    <property type="term" value="F:aldose 1-epimerase activity"/>
    <property type="evidence" value="ECO:0007669"/>
    <property type="project" value="UniProtKB-EC"/>
</dbReference>
<dbReference type="PANTHER" id="PTHR10091:SF0">
    <property type="entry name" value="GALACTOSE MUTAROTASE"/>
    <property type="match status" value="1"/>
</dbReference>
<dbReference type="InterPro" id="IPR011013">
    <property type="entry name" value="Gal_mutarotase_sf_dom"/>
</dbReference>
<keyword evidence="6" id="KW-0119">Carbohydrate metabolism</keyword>
<proteinExistence type="inferred from homology"/>
<dbReference type="InterPro" id="IPR014718">
    <property type="entry name" value="GH-type_carb-bd"/>
</dbReference>
<dbReference type="EMBL" id="KZ288241">
    <property type="protein sequence ID" value="PBC31266.1"/>
    <property type="molecule type" value="Genomic_DNA"/>
</dbReference>
<evidence type="ECO:0000256" key="1">
    <source>
        <dbReference type="ARBA" id="ARBA00001712"/>
    </source>
</evidence>
<dbReference type="GO" id="GO:0033499">
    <property type="term" value="P:galactose catabolic process via UDP-galactose, Leloir pathway"/>
    <property type="evidence" value="ECO:0007669"/>
    <property type="project" value="TreeGrafter"/>
</dbReference>
<dbReference type="InterPro" id="IPR047215">
    <property type="entry name" value="Galactose_mutarotase-like"/>
</dbReference>
<comment type="catalytic activity">
    <reaction evidence="1">
        <text>alpha-D-galactose = beta-D-galactose</text>
        <dbReference type="Rhea" id="RHEA:28675"/>
        <dbReference type="ChEBI" id="CHEBI:27667"/>
        <dbReference type="ChEBI" id="CHEBI:28061"/>
        <dbReference type="EC" id="5.1.3.3"/>
    </reaction>
    <physiologicalReaction direction="right-to-left" evidence="1">
        <dbReference type="Rhea" id="RHEA:28677"/>
    </physiologicalReaction>
</comment>
<accession>A0A2A3EJA0</accession>
<comment type="similarity">
    <text evidence="3">Belongs to the aldose epimerase family.</text>
</comment>
<organism evidence="9 10">
    <name type="scientific">Apis cerana cerana</name>
    <name type="common">Oriental honeybee</name>
    <dbReference type="NCBI Taxonomy" id="94128"/>
    <lineage>
        <taxon>Eukaryota</taxon>
        <taxon>Metazoa</taxon>
        <taxon>Ecdysozoa</taxon>
        <taxon>Arthropoda</taxon>
        <taxon>Hexapoda</taxon>
        <taxon>Insecta</taxon>
        <taxon>Pterygota</taxon>
        <taxon>Neoptera</taxon>
        <taxon>Endopterygota</taxon>
        <taxon>Hymenoptera</taxon>
        <taxon>Apocrita</taxon>
        <taxon>Aculeata</taxon>
        <taxon>Apoidea</taxon>
        <taxon>Anthophila</taxon>
        <taxon>Apidae</taxon>
        <taxon>Apis</taxon>
    </lineage>
</organism>
<dbReference type="STRING" id="94128.A0A2A3EJA0"/>
<dbReference type="CDD" id="cd09019">
    <property type="entry name" value="galactose_mutarotase_like"/>
    <property type="match status" value="1"/>
</dbReference>
<protein>
    <recommendedName>
        <fullName evidence="4">Galactose mutarotase</fullName>
    </recommendedName>
    <alternativeName>
        <fullName evidence="7">Aldose 1-epimerase</fullName>
    </alternativeName>
</protein>
<dbReference type="OrthoDB" id="274691at2759"/>
<evidence type="ECO:0000256" key="2">
    <source>
        <dbReference type="ARBA" id="ARBA00004947"/>
    </source>
</evidence>
<sequence>MTNKHKASVQLISWGATIQAIKIPNQSGILGDVVLGFDDVEGYLKNRYIGSTIGRVANKISMGKMKINNKDYSLTINDKNSTSHYNGGFVAFDNVMTHASSRNSEGYPGDLLTQIKYSWTDDNQLIINIRACATEPTPVNITNNCLMNLAGHATGPKELRKHVISLNAASWTFTDIINELPTGAIYPVDRTVFDLRLPTQLTKRKLYIIPGGGYNQNLCITTFNSWFYRFHARIIHPGSGRTLELYSNQPGLQFSTGNDLPDLDRKYPPDFEEYCDCMDTVPKQVEKEIWGKDGVRYQRHGGFILSPQNYPNSINIKNFPSCVLYPGQIYTHDITYKFGLLTKI</sequence>
<evidence type="ECO:0000313" key="9">
    <source>
        <dbReference type="EMBL" id="PBC31266.1"/>
    </source>
</evidence>
<evidence type="ECO:0000256" key="4">
    <source>
        <dbReference type="ARBA" id="ARBA00021023"/>
    </source>
</evidence>
<dbReference type="Proteomes" id="UP000242457">
    <property type="component" value="Unassembled WGS sequence"/>
</dbReference>